<feature type="region of interest" description="Disordered" evidence="1">
    <location>
        <begin position="44"/>
        <end position="89"/>
    </location>
</feature>
<organism evidence="2 3">
    <name type="scientific">Stylosanthes scabra</name>
    <dbReference type="NCBI Taxonomy" id="79078"/>
    <lineage>
        <taxon>Eukaryota</taxon>
        <taxon>Viridiplantae</taxon>
        <taxon>Streptophyta</taxon>
        <taxon>Embryophyta</taxon>
        <taxon>Tracheophyta</taxon>
        <taxon>Spermatophyta</taxon>
        <taxon>Magnoliopsida</taxon>
        <taxon>eudicotyledons</taxon>
        <taxon>Gunneridae</taxon>
        <taxon>Pentapetalae</taxon>
        <taxon>rosids</taxon>
        <taxon>fabids</taxon>
        <taxon>Fabales</taxon>
        <taxon>Fabaceae</taxon>
        <taxon>Papilionoideae</taxon>
        <taxon>50 kb inversion clade</taxon>
        <taxon>dalbergioids sensu lato</taxon>
        <taxon>Dalbergieae</taxon>
        <taxon>Pterocarpus clade</taxon>
        <taxon>Stylosanthes</taxon>
    </lineage>
</organism>
<protein>
    <submittedName>
        <fullName evidence="2">Uncharacterized protein</fullName>
    </submittedName>
</protein>
<reference evidence="2 3" key="1">
    <citation type="journal article" date="2023" name="Plants (Basel)">
        <title>Bridging the Gap: Combining Genomics and Transcriptomics Approaches to Understand Stylosanthes scabra, an Orphan Legume from the Brazilian Caatinga.</title>
        <authorList>
            <person name="Ferreira-Neto J.R.C."/>
            <person name="da Silva M.D."/>
            <person name="Binneck E."/>
            <person name="de Melo N.F."/>
            <person name="da Silva R.H."/>
            <person name="de Melo A.L.T.M."/>
            <person name="Pandolfi V."/>
            <person name="Bustamante F.O."/>
            <person name="Brasileiro-Vidal A.C."/>
            <person name="Benko-Iseppon A.M."/>
        </authorList>
    </citation>
    <scope>NUCLEOTIDE SEQUENCE [LARGE SCALE GENOMIC DNA]</scope>
    <source>
        <tissue evidence="2">Leaves</tissue>
    </source>
</reference>
<accession>A0ABU6XVI9</accession>
<evidence type="ECO:0000313" key="3">
    <source>
        <dbReference type="Proteomes" id="UP001341840"/>
    </source>
</evidence>
<feature type="compositionally biased region" description="Polar residues" evidence="1">
    <location>
        <begin position="54"/>
        <end position="63"/>
    </location>
</feature>
<evidence type="ECO:0000256" key="1">
    <source>
        <dbReference type="SAM" id="MobiDB-lite"/>
    </source>
</evidence>
<dbReference type="EMBL" id="JASCZI010213903">
    <property type="protein sequence ID" value="MED6201727.1"/>
    <property type="molecule type" value="Genomic_DNA"/>
</dbReference>
<proteinExistence type="predicted"/>
<dbReference type="Proteomes" id="UP001341840">
    <property type="component" value="Unassembled WGS sequence"/>
</dbReference>
<sequence>THRRGKSTHMRGSPNLAKMHSRLYVLLGMALPSQVKQSINVTPTPRRALGSLGMASTFQPTSEPTHRRRRPSLCVEASESSPKHTRVHA</sequence>
<comment type="caution">
    <text evidence="2">The sequence shown here is derived from an EMBL/GenBank/DDBJ whole genome shotgun (WGS) entry which is preliminary data.</text>
</comment>
<name>A0ABU6XVI9_9FABA</name>
<evidence type="ECO:0000313" key="2">
    <source>
        <dbReference type="EMBL" id="MED6201727.1"/>
    </source>
</evidence>
<feature type="non-terminal residue" evidence="2">
    <location>
        <position position="1"/>
    </location>
</feature>
<gene>
    <name evidence="2" type="ORF">PIB30_097959</name>
</gene>
<keyword evidence="3" id="KW-1185">Reference proteome</keyword>